<comment type="caution">
    <text evidence="7">The sequence shown here is derived from an EMBL/GenBank/DDBJ whole genome shotgun (WGS) entry which is preliminary data.</text>
</comment>
<sequence>MTEFVIEVVPIRDGSAALRWPDAPEPADVETLRIAVVAAAEDVLGRGRHRVEATRPAGDLLGRRALLLSGFRQEGVLRQAAPLPDGGHGDLVVYARLASDAVHGQTGFSGVMNSALPRKRLIAHVVMRDEGGRVLLCQTTFKPDWELPGGIVEPGEPPRQGAVREVKEELGVDREIGRLLVVDWLPPYLGWEDACELIFDGGPVTTDDLAGFVLDQREIAAVRLCTLEEAAGLVTEGAHRRLTAACTVADGETAYTEHGRRV</sequence>
<evidence type="ECO:0000256" key="3">
    <source>
        <dbReference type="ARBA" id="ARBA00022801"/>
    </source>
</evidence>
<dbReference type="InterPro" id="IPR020084">
    <property type="entry name" value="NUDIX_hydrolase_CS"/>
</dbReference>
<dbReference type="PRINTS" id="PR00502">
    <property type="entry name" value="NUDIXFAMILY"/>
</dbReference>
<keyword evidence="3 5" id="KW-0378">Hydrolase</keyword>
<dbReference type="PROSITE" id="PS00893">
    <property type="entry name" value="NUDIX_BOX"/>
    <property type="match status" value="1"/>
</dbReference>
<feature type="domain" description="Nudix hydrolase" evidence="6">
    <location>
        <begin position="117"/>
        <end position="247"/>
    </location>
</feature>
<gene>
    <name evidence="7" type="ORF">BKA15_000603</name>
</gene>
<name>A0A7Y9I3I8_9ACTN</name>
<dbReference type="InterPro" id="IPR000086">
    <property type="entry name" value="NUDIX_hydrolase_dom"/>
</dbReference>
<evidence type="ECO:0000313" key="7">
    <source>
        <dbReference type="EMBL" id="NYE69274.1"/>
    </source>
</evidence>
<evidence type="ECO:0000256" key="2">
    <source>
        <dbReference type="ARBA" id="ARBA00005582"/>
    </source>
</evidence>
<dbReference type="InterPro" id="IPR020476">
    <property type="entry name" value="Nudix_hydrolase"/>
</dbReference>
<evidence type="ECO:0000313" key="8">
    <source>
        <dbReference type="Proteomes" id="UP000569914"/>
    </source>
</evidence>
<proteinExistence type="inferred from homology"/>
<dbReference type="Gene3D" id="3.40.630.30">
    <property type="match status" value="1"/>
</dbReference>
<dbReference type="Gene3D" id="3.90.79.10">
    <property type="entry name" value="Nucleoside Triphosphate Pyrophosphohydrolase"/>
    <property type="match status" value="1"/>
</dbReference>
<dbReference type="PANTHER" id="PTHR43046:SF12">
    <property type="entry name" value="GDP-MANNOSE MANNOSYL HYDROLASE"/>
    <property type="match status" value="1"/>
</dbReference>
<keyword evidence="4" id="KW-0460">Magnesium</keyword>
<evidence type="ECO:0000256" key="5">
    <source>
        <dbReference type="RuleBase" id="RU003476"/>
    </source>
</evidence>
<dbReference type="Pfam" id="PF00293">
    <property type="entry name" value="NUDIX"/>
    <property type="match status" value="1"/>
</dbReference>
<organism evidence="7 8">
    <name type="scientific">Microlunatus parietis</name>
    <dbReference type="NCBI Taxonomy" id="682979"/>
    <lineage>
        <taxon>Bacteria</taxon>
        <taxon>Bacillati</taxon>
        <taxon>Actinomycetota</taxon>
        <taxon>Actinomycetes</taxon>
        <taxon>Propionibacteriales</taxon>
        <taxon>Propionibacteriaceae</taxon>
        <taxon>Microlunatus</taxon>
    </lineage>
</organism>
<comment type="similarity">
    <text evidence="2 5">Belongs to the Nudix hydrolase family.</text>
</comment>
<dbReference type="Proteomes" id="UP000569914">
    <property type="component" value="Unassembled WGS sequence"/>
</dbReference>
<dbReference type="RefSeq" id="WP_179748021.1">
    <property type="nucleotide sequence ID" value="NZ_JACCBU010000001.1"/>
</dbReference>
<dbReference type="CDD" id="cd18876">
    <property type="entry name" value="NUDIX_Hydrolase"/>
    <property type="match status" value="1"/>
</dbReference>
<comment type="cofactor">
    <cofactor evidence="1">
        <name>Mg(2+)</name>
        <dbReference type="ChEBI" id="CHEBI:18420"/>
    </cofactor>
</comment>
<keyword evidence="8" id="KW-1185">Reference proteome</keyword>
<evidence type="ECO:0000256" key="4">
    <source>
        <dbReference type="ARBA" id="ARBA00022842"/>
    </source>
</evidence>
<protein>
    <submittedName>
        <fullName evidence="7">8-oxo-dGTP pyrophosphatase MutT (NUDIX family)</fullName>
    </submittedName>
</protein>
<dbReference type="GO" id="GO:0016787">
    <property type="term" value="F:hydrolase activity"/>
    <property type="evidence" value="ECO:0007669"/>
    <property type="project" value="UniProtKB-KW"/>
</dbReference>
<dbReference type="InterPro" id="IPR015797">
    <property type="entry name" value="NUDIX_hydrolase-like_dom_sf"/>
</dbReference>
<accession>A0A7Y9I3I8</accession>
<dbReference type="AlphaFoldDB" id="A0A7Y9I3I8"/>
<evidence type="ECO:0000256" key="1">
    <source>
        <dbReference type="ARBA" id="ARBA00001946"/>
    </source>
</evidence>
<dbReference type="PANTHER" id="PTHR43046">
    <property type="entry name" value="GDP-MANNOSE MANNOSYL HYDROLASE"/>
    <property type="match status" value="1"/>
</dbReference>
<reference evidence="7 8" key="1">
    <citation type="submission" date="2020-07" db="EMBL/GenBank/DDBJ databases">
        <title>Sequencing the genomes of 1000 actinobacteria strains.</title>
        <authorList>
            <person name="Klenk H.-P."/>
        </authorList>
    </citation>
    <scope>NUCLEOTIDE SEQUENCE [LARGE SCALE GENOMIC DNA]</scope>
    <source>
        <strain evidence="7 8">DSM 22083</strain>
    </source>
</reference>
<dbReference type="PROSITE" id="PS51462">
    <property type="entry name" value="NUDIX"/>
    <property type="match status" value="1"/>
</dbReference>
<evidence type="ECO:0000259" key="6">
    <source>
        <dbReference type="PROSITE" id="PS51462"/>
    </source>
</evidence>
<dbReference type="EMBL" id="JACCBU010000001">
    <property type="protein sequence ID" value="NYE69274.1"/>
    <property type="molecule type" value="Genomic_DNA"/>
</dbReference>
<dbReference type="SUPFAM" id="SSF55811">
    <property type="entry name" value="Nudix"/>
    <property type="match status" value="1"/>
</dbReference>